<dbReference type="NCBIfam" id="TIGR04052">
    <property type="entry name" value="MbnP_like_WxW"/>
    <property type="match status" value="1"/>
</dbReference>
<keyword evidence="1" id="KW-0732">Signal</keyword>
<evidence type="ECO:0000256" key="1">
    <source>
        <dbReference type="SAM" id="SignalP"/>
    </source>
</evidence>
<evidence type="ECO:0000313" key="6">
    <source>
        <dbReference type="Proteomes" id="UP000295794"/>
    </source>
</evidence>
<feature type="chain" id="PRO_5016640486" evidence="1">
    <location>
        <begin position="20"/>
        <end position="314"/>
    </location>
</feature>
<gene>
    <name evidence="4" type="ORF">EV682_10589</name>
    <name evidence="3" type="ORF">NCTC11159_01359</name>
</gene>
<dbReference type="OrthoDB" id="64245at2"/>
<dbReference type="InterPro" id="IPR023977">
    <property type="entry name" value="MbnP-like"/>
</dbReference>
<accession>A0A377Q6D2</accession>
<dbReference type="AlphaFoldDB" id="A0A377Q6D2"/>
<dbReference type="Proteomes" id="UP000255108">
    <property type="component" value="Unassembled WGS sequence"/>
</dbReference>
<dbReference type="EMBL" id="SMBT01000005">
    <property type="protein sequence ID" value="TCU86964.1"/>
    <property type="molecule type" value="Genomic_DNA"/>
</dbReference>
<proteinExistence type="predicted"/>
<evidence type="ECO:0000313" key="5">
    <source>
        <dbReference type="Proteomes" id="UP000255108"/>
    </source>
</evidence>
<feature type="signal peptide" evidence="1">
    <location>
        <begin position="1"/>
        <end position="19"/>
    </location>
</feature>
<evidence type="ECO:0000259" key="2">
    <source>
        <dbReference type="Pfam" id="PF20243"/>
    </source>
</evidence>
<organism evidence="3 5">
    <name type="scientific">Iodobacter fluviatilis</name>
    <dbReference type="NCBI Taxonomy" id="537"/>
    <lineage>
        <taxon>Bacteria</taxon>
        <taxon>Pseudomonadati</taxon>
        <taxon>Pseudomonadota</taxon>
        <taxon>Betaproteobacteria</taxon>
        <taxon>Neisseriales</taxon>
        <taxon>Chitinibacteraceae</taxon>
        <taxon>Iodobacter</taxon>
    </lineage>
</organism>
<dbReference type="RefSeq" id="WP_115226640.1">
    <property type="nucleotide sequence ID" value="NZ_CAWOLO010000005.1"/>
</dbReference>
<name>A0A377Q6D2_9NEIS</name>
<dbReference type="PROSITE" id="PS51257">
    <property type="entry name" value="PROKAR_LIPOPROTEIN"/>
    <property type="match status" value="1"/>
</dbReference>
<reference evidence="4 6" key="2">
    <citation type="submission" date="2019-03" db="EMBL/GenBank/DDBJ databases">
        <title>Genomic Encyclopedia of Type Strains, Phase IV (KMG-IV): sequencing the most valuable type-strain genomes for metagenomic binning, comparative biology and taxonomic classification.</title>
        <authorList>
            <person name="Goeker M."/>
        </authorList>
    </citation>
    <scope>NUCLEOTIDE SEQUENCE [LARGE SCALE GENOMIC DNA]</scope>
    <source>
        <strain evidence="4 6">DSM 3764</strain>
    </source>
</reference>
<protein>
    <submittedName>
        <fullName evidence="3">AZL_007920/MXAN_0976 family protein</fullName>
    </submittedName>
    <submittedName>
        <fullName evidence="4">Methanobactin biosynthesis cassette protein MbnP</fullName>
    </submittedName>
</protein>
<feature type="domain" description="Copper-binding protein MbnP-like" evidence="2">
    <location>
        <begin position="34"/>
        <end position="268"/>
    </location>
</feature>
<keyword evidence="6" id="KW-1185">Reference proteome</keyword>
<evidence type="ECO:0000313" key="4">
    <source>
        <dbReference type="EMBL" id="TCU86964.1"/>
    </source>
</evidence>
<sequence length="314" mass="32618">MRLYAILAALILSACNSSSDTETTPVPVAPLPDQAVSVQFALKAGAQAVECNTTLPGLGLAATPAKLRDARLYVHDIKLINALGKEVPLALTQNNNQYLNVALLDFENKTGQCAGGSAELNRQVSGIAPGGQYIGLSFKVGVPDTAKDAAGKDVVLNHSDTMAVPAPLDNMALGWSWQAGRRFVQLELNPDVPAVGGKAVNWYFHLGATGCKADAVNANSFSCSNPNLVPVRLSSFDVAKQQVVLDLAALLQGVDISKDAGGSNGCMSGPTDPECGQIFANLDLNLNESAAGKKDAGLPKGDGSFSKVFKAALK</sequence>
<dbReference type="InterPro" id="IPR046863">
    <property type="entry name" value="MbnP-like_dom"/>
</dbReference>
<reference evidence="3 5" key="1">
    <citation type="submission" date="2018-06" db="EMBL/GenBank/DDBJ databases">
        <authorList>
            <consortium name="Pathogen Informatics"/>
            <person name="Doyle S."/>
        </authorList>
    </citation>
    <scope>NUCLEOTIDE SEQUENCE [LARGE SCALE GENOMIC DNA]</scope>
    <source>
        <strain evidence="3 5">NCTC11159</strain>
    </source>
</reference>
<dbReference type="Proteomes" id="UP000295794">
    <property type="component" value="Unassembled WGS sequence"/>
</dbReference>
<evidence type="ECO:0000313" key="3">
    <source>
        <dbReference type="EMBL" id="STQ90295.1"/>
    </source>
</evidence>
<dbReference type="Pfam" id="PF20243">
    <property type="entry name" value="MbnP"/>
    <property type="match status" value="1"/>
</dbReference>
<dbReference type="EMBL" id="UGHR01000001">
    <property type="protein sequence ID" value="STQ90295.1"/>
    <property type="molecule type" value="Genomic_DNA"/>
</dbReference>